<dbReference type="PANTHER" id="PTHR33116:SF78">
    <property type="entry name" value="OS12G0587133 PROTEIN"/>
    <property type="match status" value="1"/>
</dbReference>
<dbReference type="SUPFAM" id="SSF56219">
    <property type="entry name" value="DNase I-like"/>
    <property type="match status" value="1"/>
</dbReference>
<protein>
    <recommendedName>
        <fullName evidence="3">Reverse transcriptase</fullName>
    </recommendedName>
</protein>
<dbReference type="Gene3D" id="3.60.10.10">
    <property type="entry name" value="Endonuclease/exonuclease/phosphatase"/>
    <property type="match status" value="1"/>
</dbReference>
<dbReference type="InterPro" id="IPR036691">
    <property type="entry name" value="Endo/exonu/phosph_ase_sf"/>
</dbReference>
<evidence type="ECO:0000313" key="2">
    <source>
        <dbReference type="Proteomes" id="UP001341281"/>
    </source>
</evidence>
<proteinExistence type="predicted"/>
<evidence type="ECO:0000313" key="1">
    <source>
        <dbReference type="EMBL" id="WVZ93176.1"/>
    </source>
</evidence>
<dbReference type="Proteomes" id="UP001341281">
    <property type="component" value="Chromosome 09"/>
</dbReference>
<dbReference type="EMBL" id="CP144753">
    <property type="protein sequence ID" value="WVZ93176.1"/>
    <property type="molecule type" value="Genomic_DNA"/>
</dbReference>
<evidence type="ECO:0008006" key="3">
    <source>
        <dbReference type="Google" id="ProtNLM"/>
    </source>
</evidence>
<keyword evidence="2" id="KW-1185">Reference proteome</keyword>
<dbReference type="AlphaFoldDB" id="A0AAQ3XCY7"/>
<organism evidence="1 2">
    <name type="scientific">Paspalum notatum var. saurae</name>
    <dbReference type="NCBI Taxonomy" id="547442"/>
    <lineage>
        <taxon>Eukaryota</taxon>
        <taxon>Viridiplantae</taxon>
        <taxon>Streptophyta</taxon>
        <taxon>Embryophyta</taxon>
        <taxon>Tracheophyta</taxon>
        <taxon>Spermatophyta</taxon>
        <taxon>Magnoliopsida</taxon>
        <taxon>Liliopsida</taxon>
        <taxon>Poales</taxon>
        <taxon>Poaceae</taxon>
        <taxon>PACMAD clade</taxon>
        <taxon>Panicoideae</taxon>
        <taxon>Andropogonodae</taxon>
        <taxon>Paspaleae</taxon>
        <taxon>Paspalinae</taxon>
        <taxon>Paspalum</taxon>
    </lineage>
</organism>
<sequence length="422" mass="47780">MTRLTIQPYRNGPLPDQHLALSAPPSRAEASRALARTPSQLACRESLVVCRLRGCARATIADRLCCRRIVEDKNNSNLNRAMMGKFRRFINDLALKEITLHGWKFTWSNGQDSPTLVKLDRMLCTLDWEDLFPNCLLQSAASSDSDHCPLVLGLGDRSTEDDIRLTLDILSLFGDALGLQTNVQKSCVFPIQCNDEQLELVQENLPCKMEDFPCNYLGLPLSLKKLLKAQVQSLIDKIADQLPGWKAELMTRAGRAIQVQFVLTAMTIYFSMAVDLPQWAIKAIDKIRRGFLWRGRKDAKGDHCLIAWDKVQCPKELGGLGISNLQRLGWALRLRWLWLQKTDPDRPWSLFPIKLQDCVHAFFSMAVETIVGDGGQTLFWKDSWLHGQKLEDLAPNLFASVPTRRVNRRTVKEALSNQSLDP</sequence>
<name>A0AAQ3XCY7_PASNO</name>
<gene>
    <name evidence="1" type="ORF">U9M48_039178</name>
</gene>
<accession>A0AAQ3XCY7</accession>
<dbReference type="PANTHER" id="PTHR33116">
    <property type="entry name" value="REVERSE TRANSCRIPTASE ZINC-BINDING DOMAIN-CONTAINING PROTEIN-RELATED-RELATED"/>
    <property type="match status" value="1"/>
</dbReference>
<reference evidence="1 2" key="1">
    <citation type="submission" date="2024-02" db="EMBL/GenBank/DDBJ databases">
        <title>High-quality chromosome-scale genome assembly of Pensacola bahiagrass (Paspalum notatum Flugge var. saurae).</title>
        <authorList>
            <person name="Vega J.M."/>
            <person name="Podio M."/>
            <person name="Orjuela J."/>
            <person name="Siena L.A."/>
            <person name="Pessino S.C."/>
            <person name="Combes M.C."/>
            <person name="Mariac C."/>
            <person name="Albertini E."/>
            <person name="Pupilli F."/>
            <person name="Ortiz J.P.A."/>
            <person name="Leblanc O."/>
        </authorList>
    </citation>
    <scope>NUCLEOTIDE SEQUENCE [LARGE SCALE GENOMIC DNA]</scope>
    <source>
        <strain evidence="1">R1</strain>
        <tissue evidence="1">Leaf</tissue>
    </source>
</reference>